<organism evidence="3 4">
    <name type="scientific">Ganoderma sinense ZZ0214-1</name>
    <dbReference type="NCBI Taxonomy" id="1077348"/>
    <lineage>
        <taxon>Eukaryota</taxon>
        <taxon>Fungi</taxon>
        <taxon>Dikarya</taxon>
        <taxon>Basidiomycota</taxon>
        <taxon>Agaricomycotina</taxon>
        <taxon>Agaricomycetes</taxon>
        <taxon>Polyporales</taxon>
        <taxon>Polyporaceae</taxon>
        <taxon>Ganoderma</taxon>
    </lineage>
</organism>
<dbReference type="Proteomes" id="UP000230002">
    <property type="component" value="Unassembled WGS sequence"/>
</dbReference>
<sequence length="140" mass="15040">MLLVASSKSSTLAFSPSPRVDIDQRPHHNPWQRLPSSRAIFKFRGARASCNPALSSASGFIDILTATLVPSWIGFRVLKDVRGSNSSLNPIDFRLPAAVPEMTGTSGLTFLVEDWVGRAAVAGCLVLSVFALPVGMAIFR</sequence>
<evidence type="ECO:0000256" key="2">
    <source>
        <dbReference type="SAM" id="Phobius"/>
    </source>
</evidence>
<evidence type="ECO:0000313" key="4">
    <source>
        <dbReference type="Proteomes" id="UP000230002"/>
    </source>
</evidence>
<proteinExistence type="predicted"/>
<keyword evidence="2" id="KW-1133">Transmembrane helix</keyword>
<evidence type="ECO:0000313" key="3">
    <source>
        <dbReference type="EMBL" id="PIL26769.1"/>
    </source>
</evidence>
<keyword evidence="2" id="KW-0812">Transmembrane</keyword>
<dbReference type="EMBL" id="AYKW01000037">
    <property type="protein sequence ID" value="PIL26769.1"/>
    <property type="molecule type" value="Genomic_DNA"/>
</dbReference>
<feature type="compositionally biased region" description="Polar residues" evidence="1">
    <location>
        <begin position="1"/>
        <end position="14"/>
    </location>
</feature>
<feature type="transmembrane region" description="Helical" evidence="2">
    <location>
        <begin position="115"/>
        <end position="139"/>
    </location>
</feature>
<gene>
    <name evidence="3" type="ORF">GSI_11105</name>
</gene>
<accession>A0A2G8RZ18</accession>
<keyword evidence="2" id="KW-0472">Membrane</keyword>
<name>A0A2G8RZ18_9APHY</name>
<reference evidence="3 4" key="1">
    <citation type="journal article" date="2015" name="Sci. Rep.">
        <title>Chromosome-level genome map provides insights into diverse defense mechanisms in the medicinal fungus Ganoderma sinense.</title>
        <authorList>
            <person name="Zhu Y."/>
            <person name="Xu J."/>
            <person name="Sun C."/>
            <person name="Zhou S."/>
            <person name="Xu H."/>
            <person name="Nelson D.R."/>
            <person name="Qian J."/>
            <person name="Song J."/>
            <person name="Luo H."/>
            <person name="Xiang L."/>
            <person name="Li Y."/>
            <person name="Xu Z."/>
            <person name="Ji A."/>
            <person name="Wang L."/>
            <person name="Lu S."/>
            <person name="Hayward A."/>
            <person name="Sun W."/>
            <person name="Li X."/>
            <person name="Schwartz D.C."/>
            <person name="Wang Y."/>
            <person name="Chen S."/>
        </authorList>
    </citation>
    <scope>NUCLEOTIDE SEQUENCE [LARGE SCALE GENOMIC DNA]</scope>
    <source>
        <strain evidence="3 4">ZZ0214-1</strain>
    </source>
</reference>
<dbReference type="AlphaFoldDB" id="A0A2G8RZ18"/>
<comment type="caution">
    <text evidence="3">The sequence shown here is derived from an EMBL/GenBank/DDBJ whole genome shotgun (WGS) entry which is preliminary data.</text>
</comment>
<evidence type="ECO:0000256" key="1">
    <source>
        <dbReference type="SAM" id="MobiDB-lite"/>
    </source>
</evidence>
<feature type="region of interest" description="Disordered" evidence="1">
    <location>
        <begin position="1"/>
        <end position="31"/>
    </location>
</feature>
<keyword evidence="4" id="KW-1185">Reference proteome</keyword>
<protein>
    <submittedName>
        <fullName evidence="3">Uncharacterized protein</fullName>
    </submittedName>
</protein>